<feature type="transmembrane region" description="Helical" evidence="1">
    <location>
        <begin position="6"/>
        <end position="30"/>
    </location>
</feature>
<sequence>VGISILGFSIGYTLDAVGPIVVASMLSIFVFKEMTQGKQLMLYWGSFTLQLAGVLLMTFFSEHK</sequence>
<evidence type="ECO:0000313" key="2">
    <source>
        <dbReference type="EMBL" id="CAK9033173.1"/>
    </source>
</evidence>
<protein>
    <submittedName>
        <fullName evidence="2">Uncharacterized protein</fullName>
    </submittedName>
</protein>
<gene>
    <name evidence="2" type="ORF">CCMP2556_LOCUS18966</name>
</gene>
<reference evidence="2 3" key="1">
    <citation type="submission" date="2024-02" db="EMBL/GenBank/DDBJ databases">
        <authorList>
            <person name="Chen Y."/>
            <person name="Shah S."/>
            <person name="Dougan E. K."/>
            <person name="Thang M."/>
            <person name="Chan C."/>
        </authorList>
    </citation>
    <scope>NUCLEOTIDE SEQUENCE [LARGE SCALE GENOMIC DNA]</scope>
</reference>
<feature type="transmembrane region" description="Helical" evidence="1">
    <location>
        <begin position="42"/>
        <end position="61"/>
    </location>
</feature>
<evidence type="ECO:0000256" key="1">
    <source>
        <dbReference type="SAM" id="Phobius"/>
    </source>
</evidence>
<evidence type="ECO:0000313" key="3">
    <source>
        <dbReference type="Proteomes" id="UP001642484"/>
    </source>
</evidence>
<keyword evidence="3" id="KW-1185">Reference proteome</keyword>
<keyword evidence="1" id="KW-0472">Membrane</keyword>
<organism evidence="2 3">
    <name type="scientific">Durusdinium trenchii</name>
    <dbReference type="NCBI Taxonomy" id="1381693"/>
    <lineage>
        <taxon>Eukaryota</taxon>
        <taxon>Sar</taxon>
        <taxon>Alveolata</taxon>
        <taxon>Dinophyceae</taxon>
        <taxon>Suessiales</taxon>
        <taxon>Symbiodiniaceae</taxon>
        <taxon>Durusdinium</taxon>
    </lineage>
</organism>
<dbReference type="Proteomes" id="UP001642484">
    <property type="component" value="Unassembled WGS sequence"/>
</dbReference>
<proteinExistence type="predicted"/>
<dbReference type="EMBL" id="CAXAMN010010957">
    <property type="protein sequence ID" value="CAK9033173.1"/>
    <property type="molecule type" value="Genomic_DNA"/>
</dbReference>
<accession>A0ABP0L2K6</accession>
<feature type="non-terminal residue" evidence="2">
    <location>
        <position position="1"/>
    </location>
</feature>
<keyword evidence="1" id="KW-1133">Transmembrane helix</keyword>
<name>A0ABP0L2K6_9DINO</name>
<comment type="caution">
    <text evidence="2">The sequence shown here is derived from an EMBL/GenBank/DDBJ whole genome shotgun (WGS) entry which is preliminary data.</text>
</comment>
<keyword evidence="1" id="KW-0812">Transmembrane</keyword>